<evidence type="ECO:0000256" key="7">
    <source>
        <dbReference type="ARBA" id="ARBA00023136"/>
    </source>
</evidence>
<evidence type="ECO:0000256" key="6">
    <source>
        <dbReference type="ARBA" id="ARBA00022989"/>
    </source>
</evidence>
<evidence type="ECO:0000256" key="1">
    <source>
        <dbReference type="ARBA" id="ARBA00004651"/>
    </source>
</evidence>
<keyword evidence="2 8" id="KW-0813">Transport</keyword>
<feature type="transmembrane region" description="Helical" evidence="9">
    <location>
        <begin position="321"/>
        <end position="343"/>
    </location>
</feature>
<feature type="transmembrane region" description="Helical" evidence="9">
    <location>
        <begin position="73"/>
        <end position="91"/>
    </location>
</feature>
<evidence type="ECO:0000259" key="10">
    <source>
        <dbReference type="PROSITE" id="PS51105"/>
    </source>
</evidence>
<keyword evidence="3 8" id="KW-1003">Cell membrane</keyword>
<evidence type="ECO:0000256" key="9">
    <source>
        <dbReference type="SAM" id="Phobius"/>
    </source>
</evidence>
<keyword evidence="5 9" id="KW-0812">Transmembrane</keyword>
<keyword evidence="12" id="KW-1185">Reference proteome</keyword>
<proteinExistence type="predicted"/>
<accession>A0ABT5WYU6</accession>
<evidence type="ECO:0000256" key="5">
    <source>
        <dbReference type="ARBA" id="ARBA00022692"/>
    </source>
</evidence>
<dbReference type="PANTHER" id="PTHR33989">
    <property type="match status" value="1"/>
</dbReference>
<evidence type="ECO:0000256" key="4">
    <source>
        <dbReference type="ARBA" id="ARBA00022597"/>
    </source>
</evidence>
<dbReference type="InterPro" id="IPR004796">
    <property type="entry name" value="PTS_IIC_cello"/>
</dbReference>
<dbReference type="Pfam" id="PF02378">
    <property type="entry name" value="PTS_EIIC"/>
    <property type="match status" value="1"/>
</dbReference>
<feature type="transmembrane region" description="Helical" evidence="9">
    <location>
        <begin position="32"/>
        <end position="53"/>
    </location>
</feature>
<evidence type="ECO:0000313" key="12">
    <source>
        <dbReference type="Proteomes" id="UP001147148"/>
    </source>
</evidence>
<dbReference type="NCBIfam" id="TIGR00410">
    <property type="entry name" value="lacE"/>
    <property type="match status" value="1"/>
</dbReference>
<feature type="transmembrane region" description="Helical" evidence="9">
    <location>
        <begin position="132"/>
        <end position="157"/>
    </location>
</feature>
<reference evidence="11" key="1">
    <citation type="submission" date="2022-10" db="EMBL/GenBank/DDBJ databases">
        <title>Vagococcus sp. isolated from poultry meat.</title>
        <authorList>
            <person name="Johansson P."/>
            <person name="Bjorkroth J."/>
        </authorList>
    </citation>
    <scope>NUCLEOTIDE SEQUENCE</scope>
    <source>
        <strain evidence="11">PNs007</strain>
    </source>
</reference>
<feature type="transmembrane region" description="Helical" evidence="9">
    <location>
        <begin position="220"/>
        <end position="239"/>
    </location>
</feature>
<dbReference type="EMBL" id="JAPDSH010000001">
    <property type="protein sequence ID" value="MDF0478933.1"/>
    <property type="molecule type" value="Genomic_DNA"/>
</dbReference>
<feature type="transmembrane region" description="Helical" evidence="9">
    <location>
        <begin position="103"/>
        <end position="120"/>
    </location>
</feature>
<dbReference type="InterPro" id="IPR003352">
    <property type="entry name" value="PTS_EIIC"/>
</dbReference>
<keyword evidence="4 8" id="KW-0762">Sugar transport</keyword>
<feature type="transmembrane region" description="Helical" evidence="9">
    <location>
        <begin position="281"/>
        <end position="300"/>
    </location>
</feature>
<dbReference type="PANTHER" id="PTHR33989:SF11">
    <property type="entry name" value="LICHENAN PERMEASE IIC COMPONENT"/>
    <property type="match status" value="1"/>
</dbReference>
<name>A0ABT5WYU6_9ENTE</name>
<feature type="transmembrane region" description="Helical" evidence="9">
    <location>
        <begin position="388"/>
        <end position="406"/>
    </location>
</feature>
<dbReference type="Proteomes" id="UP001147148">
    <property type="component" value="Unassembled WGS sequence"/>
</dbReference>
<dbReference type="RefSeq" id="WP_275470829.1">
    <property type="nucleotide sequence ID" value="NZ_JAPDSH010000001.1"/>
</dbReference>
<evidence type="ECO:0000256" key="2">
    <source>
        <dbReference type="ARBA" id="ARBA00022448"/>
    </source>
</evidence>
<evidence type="ECO:0000313" key="11">
    <source>
        <dbReference type="EMBL" id="MDF0478933.1"/>
    </source>
</evidence>
<feature type="domain" description="PTS EIIC type-3" evidence="10">
    <location>
        <begin position="8"/>
        <end position="406"/>
    </location>
</feature>
<dbReference type="InterPro" id="IPR051088">
    <property type="entry name" value="PTS_Sugar-EIIC/EIIB"/>
</dbReference>
<comment type="caution">
    <text evidence="11">The sequence shown here is derived from an EMBL/GenBank/DDBJ whole genome shotgun (WGS) entry which is preliminary data.</text>
</comment>
<keyword evidence="6 9" id="KW-1133">Transmembrane helix</keyword>
<gene>
    <name evidence="11" type="ORF">OL233_01420</name>
</gene>
<feature type="transmembrane region" description="Helical" evidence="9">
    <location>
        <begin position="178"/>
        <end position="200"/>
    </location>
</feature>
<comment type="function">
    <text evidence="8">The phosphoenolpyruvate-dependent sugar phosphotransferase system (PTS), a major carbohydrate active -transport system, catalyzes the phosphorylation of incoming sugar substrates concomitant with their translocation across the cell membrane.</text>
</comment>
<keyword evidence="7 8" id="KW-0472">Membrane</keyword>
<evidence type="ECO:0000256" key="3">
    <source>
        <dbReference type="ARBA" id="ARBA00022475"/>
    </source>
</evidence>
<organism evidence="11 12">
    <name type="scientific">Vagococcus proximus</name>
    <dbReference type="NCBI Taxonomy" id="2991417"/>
    <lineage>
        <taxon>Bacteria</taxon>
        <taxon>Bacillati</taxon>
        <taxon>Bacillota</taxon>
        <taxon>Bacilli</taxon>
        <taxon>Lactobacillales</taxon>
        <taxon>Enterococcaceae</taxon>
        <taxon>Vagococcus</taxon>
    </lineage>
</organism>
<protein>
    <recommendedName>
        <fullName evidence="8">Permease IIC component</fullName>
    </recommendedName>
</protein>
<evidence type="ECO:0000256" key="8">
    <source>
        <dbReference type="PIRNR" id="PIRNR006351"/>
    </source>
</evidence>
<dbReference type="PIRSF" id="PIRSF006351">
    <property type="entry name" value="PTS_EIIC-Cellobiose"/>
    <property type="match status" value="1"/>
</dbReference>
<comment type="subcellular location">
    <subcellularLocation>
        <location evidence="1">Cell membrane</location>
        <topology evidence="1">Multi-pass membrane protein</topology>
    </subcellularLocation>
</comment>
<dbReference type="InterPro" id="IPR004501">
    <property type="entry name" value="PTS_EIIC_3"/>
</dbReference>
<sequence length="425" mass="46192">MNKILGFVEEKLLPPMASLSEQKHFRAIRDGIISAMPLIMIGSFFVLMVNFPIPMWTEFIAPYVPKLMLPYRVTVGMMSVYAAYGMGGSLAKSYGMDRTSGGVLSLGAFMMTIIPFAAFSENGDALGMVLPMQYLGGSGMFTAILCMIFAVEVLRLFKQKNFTIKLPEQVPDSVARSFEAILPGLFTMTIVWLICGLGGFNINEAIMKLFSPIVSIAGNSYLGVIIPVFLITLLWAAGIHGDSVIASLIRPLWLVLLDENMAAVADGRLAPNVGVEGFFDVYIWIGGSGGTLALCILFMMSKSSYMKEIGKLSVVPGIFNINEPIIFGAPIVLNPILAIPFILGPLVATTVTYFTLNAGWVLNTSVISPFAVPAPIKAFLTTGGDWKGIILVFVNIAIYFAIYYPFVKSYEKKMLAEEAENAELA</sequence>
<dbReference type="PROSITE" id="PS51105">
    <property type="entry name" value="PTS_EIIC_TYPE_3"/>
    <property type="match status" value="1"/>
</dbReference>